<keyword evidence="4" id="KW-1185">Reference proteome</keyword>
<accession>A0A812E900</accession>
<feature type="region of interest" description="Disordered" evidence="1">
    <location>
        <begin position="141"/>
        <end position="160"/>
    </location>
</feature>
<feature type="compositionally biased region" description="Low complexity" evidence="1">
    <location>
        <begin position="213"/>
        <end position="224"/>
    </location>
</feature>
<dbReference type="OrthoDB" id="6077919at2759"/>
<feature type="region of interest" description="Disordered" evidence="1">
    <location>
        <begin position="37"/>
        <end position="71"/>
    </location>
</feature>
<dbReference type="Proteomes" id="UP000597762">
    <property type="component" value="Unassembled WGS sequence"/>
</dbReference>
<evidence type="ECO:0000313" key="3">
    <source>
        <dbReference type="EMBL" id="CAE1319620.1"/>
    </source>
</evidence>
<name>A0A812E900_ACAPH</name>
<comment type="caution">
    <text evidence="3">The sequence shown here is derived from an EMBL/GenBank/DDBJ whole genome shotgun (WGS) entry which is preliminary data.</text>
</comment>
<sequence>MSFGTWHELQDHVATHHANQYNPALIYSLSDGQGADIGMPNGDYDHAGGNTPPGSLIIDPDEGKPDYSSHIPLAFSSPDVSKSLAKASLSPMSSAPSLNAFVPQSINSIAQSLNSKSFNSSMDHPEDLSTHSFHSDNIQKSEMSEGQENIPPPNEEPVDMITTTNRDRRFSSESIVNSSNRESNSNQIFRYETSHYESLLENDITPTKPAHQSSENSSICSSKSPEGALLQDPIISHDDNSQQQQQQPSAITRLNLNSRMIPSSSSSSTSSNTRKQKHPMRRCSSTNGSDYDTPAQPSSPSPGVVVMSQKDRDADDQSMLTYLLQKGKVFKCVHCHIVFDDCSTYVLHNGFHSHNGEPFRCGICHLNCKDRIDFNCHLTSHIK</sequence>
<feature type="compositionally biased region" description="Polar residues" evidence="1">
    <location>
        <begin position="172"/>
        <end position="188"/>
    </location>
</feature>
<evidence type="ECO:0000256" key="1">
    <source>
        <dbReference type="SAM" id="MobiDB-lite"/>
    </source>
</evidence>
<feature type="region of interest" description="Disordered" evidence="1">
    <location>
        <begin position="167"/>
        <end position="188"/>
    </location>
</feature>
<organism evidence="3 4">
    <name type="scientific">Acanthosepion pharaonis</name>
    <name type="common">Pharaoh cuttlefish</name>
    <name type="synonym">Sepia pharaonis</name>
    <dbReference type="NCBI Taxonomy" id="158019"/>
    <lineage>
        <taxon>Eukaryota</taxon>
        <taxon>Metazoa</taxon>
        <taxon>Spiralia</taxon>
        <taxon>Lophotrochozoa</taxon>
        <taxon>Mollusca</taxon>
        <taxon>Cephalopoda</taxon>
        <taxon>Coleoidea</taxon>
        <taxon>Decapodiformes</taxon>
        <taxon>Sepiida</taxon>
        <taxon>Sepiina</taxon>
        <taxon>Sepiidae</taxon>
        <taxon>Acanthosepion</taxon>
    </lineage>
</organism>
<feature type="domain" description="C2H2-type" evidence="2">
    <location>
        <begin position="332"/>
        <end position="354"/>
    </location>
</feature>
<protein>
    <submittedName>
        <fullName evidence="3">TRPS1</fullName>
    </submittedName>
</protein>
<dbReference type="AlphaFoldDB" id="A0A812E900"/>
<dbReference type="PROSITE" id="PS00028">
    <property type="entry name" value="ZINC_FINGER_C2H2_1"/>
    <property type="match status" value="1"/>
</dbReference>
<gene>
    <name evidence="3" type="ORF">SPHA_69928</name>
</gene>
<dbReference type="EMBL" id="CAHIKZ030005110">
    <property type="protein sequence ID" value="CAE1319620.1"/>
    <property type="molecule type" value="Genomic_DNA"/>
</dbReference>
<evidence type="ECO:0000259" key="2">
    <source>
        <dbReference type="PROSITE" id="PS00028"/>
    </source>
</evidence>
<dbReference type="InterPro" id="IPR013087">
    <property type="entry name" value="Znf_C2H2_type"/>
</dbReference>
<feature type="region of interest" description="Disordered" evidence="1">
    <location>
        <begin position="205"/>
        <end position="226"/>
    </location>
</feature>
<proteinExistence type="predicted"/>
<feature type="region of interest" description="Disordered" evidence="1">
    <location>
        <begin position="259"/>
        <end position="312"/>
    </location>
</feature>
<reference evidence="3" key="1">
    <citation type="submission" date="2021-01" db="EMBL/GenBank/DDBJ databases">
        <authorList>
            <person name="Li R."/>
            <person name="Bekaert M."/>
        </authorList>
    </citation>
    <scope>NUCLEOTIDE SEQUENCE</scope>
    <source>
        <strain evidence="3">Farmed</strain>
    </source>
</reference>
<evidence type="ECO:0000313" key="4">
    <source>
        <dbReference type="Proteomes" id="UP000597762"/>
    </source>
</evidence>